<dbReference type="InterPro" id="IPR002523">
    <property type="entry name" value="MgTranspt_CorA/ZnTranspt_ZntB"/>
</dbReference>
<dbReference type="GO" id="GO:0015095">
    <property type="term" value="F:magnesium ion transmembrane transporter activity"/>
    <property type="evidence" value="ECO:0007669"/>
    <property type="project" value="TreeGrafter"/>
</dbReference>
<proteinExistence type="inferred from homology"/>
<evidence type="ECO:0000256" key="12">
    <source>
        <dbReference type="SAM" id="Phobius"/>
    </source>
</evidence>
<keyword evidence="5 12" id="KW-0812">Transmembrane</keyword>
<comment type="function">
    <text evidence="11">Mediates influx of magnesium ions. Alternates between open and closed states. Activated by low cytoplasmic Mg(2+) levels. Inactive when cytoplasmic Mg(2+) levels are high.</text>
</comment>
<evidence type="ECO:0000256" key="1">
    <source>
        <dbReference type="ARBA" id="ARBA00004651"/>
    </source>
</evidence>
<dbReference type="SUPFAM" id="SSF143865">
    <property type="entry name" value="CorA soluble domain-like"/>
    <property type="match status" value="1"/>
</dbReference>
<evidence type="ECO:0000313" key="13">
    <source>
        <dbReference type="EMBL" id="HBA08784.1"/>
    </source>
</evidence>
<dbReference type="SUPFAM" id="SSF144083">
    <property type="entry name" value="Magnesium transport protein CorA, transmembrane region"/>
    <property type="match status" value="1"/>
</dbReference>
<dbReference type="InterPro" id="IPR045863">
    <property type="entry name" value="CorA_TM1_TM2"/>
</dbReference>
<dbReference type="Gene3D" id="1.20.58.340">
    <property type="entry name" value="Magnesium transport protein CorA, transmembrane region"/>
    <property type="match status" value="2"/>
</dbReference>
<dbReference type="EMBL" id="DNAA01000093">
    <property type="protein sequence ID" value="HBA08784.1"/>
    <property type="molecule type" value="Genomic_DNA"/>
</dbReference>
<accession>A0A351R9R3</accession>
<dbReference type="Pfam" id="PF01544">
    <property type="entry name" value="CorA"/>
    <property type="match status" value="1"/>
</dbReference>
<dbReference type="PANTHER" id="PTHR46494">
    <property type="entry name" value="CORA FAMILY METAL ION TRANSPORTER (EUROFUNG)"/>
    <property type="match status" value="1"/>
</dbReference>
<name>A0A351R9R3_9PROT</name>
<dbReference type="PANTHER" id="PTHR46494:SF1">
    <property type="entry name" value="CORA FAMILY METAL ION TRANSPORTER (EUROFUNG)"/>
    <property type="match status" value="1"/>
</dbReference>
<evidence type="ECO:0000313" key="14">
    <source>
        <dbReference type="Proteomes" id="UP000264313"/>
    </source>
</evidence>
<sequence>LLAKPSITQLHSIHQLKRASIELRRVVWPLREVINHLTRNESGFFSVTTIPYLRDVYDHTVNFIESLESIRDGLGGLMDIYMTGVSNRVNLELRALTVVAMLFMPATLIAGIFGMNFQYMPWIAEQNGFWWALAIMGGIALVMLLIFWRRQWLTSQTQP</sequence>
<dbReference type="GO" id="GO:0000287">
    <property type="term" value="F:magnesium ion binding"/>
    <property type="evidence" value="ECO:0007669"/>
    <property type="project" value="TreeGrafter"/>
</dbReference>
<keyword evidence="6" id="KW-0460">Magnesium</keyword>
<evidence type="ECO:0000256" key="7">
    <source>
        <dbReference type="ARBA" id="ARBA00022989"/>
    </source>
</evidence>
<dbReference type="GO" id="GO:0015087">
    <property type="term" value="F:cobalt ion transmembrane transporter activity"/>
    <property type="evidence" value="ECO:0007669"/>
    <property type="project" value="TreeGrafter"/>
</dbReference>
<evidence type="ECO:0000256" key="4">
    <source>
        <dbReference type="ARBA" id="ARBA00022475"/>
    </source>
</evidence>
<organism evidence="13 14">
    <name type="scientific">Methylotenera mobilis</name>
    <dbReference type="NCBI Taxonomy" id="359408"/>
    <lineage>
        <taxon>Bacteria</taxon>
        <taxon>Pseudomonadati</taxon>
        <taxon>Pseudomonadota</taxon>
        <taxon>Betaproteobacteria</taxon>
        <taxon>Nitrosomonadales</taxon>
        <taxon>Methylophilaceae</taxon>
        <taxon>Methylotenera</taxon>
    </lineage>
</organism>
<dbReference type="FunFam" id="1.20.58.340:FF:000004">
    <property type="entry name" value="Magnesium transport protein CorA"/>
    <property type="match status" value="1"/>
</dbReference>
<reference evidence="13 14" key="1">
    <citation type="journal article" date="2018" name="Nat. Biotechnol.">
        <title>A standardized bacterial taxonomy based on genome phylogeny substantially revises the tree of life.</title>
        <authorList>
            <person name="Parks D.H."/>
            <person name="Chuvochina M."/>
            <person name="Waite D.W."/>
            <person name="Rinke C."/>
            <person name="Skarshewski A."/>
            <person name="Chaumeil P.A."/>
            <person name="Hugenholtz P."/>
        </authorList>
    </citation>
    <scope>NUCLEOTIDE SEQUENCE [LARGE SCALE GENOMIC DNA]</scope>
    <source>
        <strain evidence="13">UBA9958</strain>
    </source>
</reference>
<dbReference type="InterPro" id="IPR045861">
    <property type="entry name" value="CorA_cytoplasmic_dom"/>
</dbReference>
<dbReference type="GO" id="GO:0005886">
    <property type="term" value="C:plasma membrane"/>
    <property type="evidence" value="ECO:0007669"/>
    <property type="project" value="UniProtKB-SubCell"/>
</dbReference>
<evidence type="ECO:0000256" key="2">
    <source>
        <dbReference type="ARBA" id="ARBA00009765"/>
    </source>
</evidence>
<comment type="catalytic activity">
    <reaction evidence="10">
        <text>Mg(2+)(in) = Mg(2+)(out)</text>
        <dbReference type="Rhea" id="RHEA:29827"/>
        <dbReference type="ChEBI" id="CHEBI:18420"/>
    </reaction>
</comment>
<comment type="caution">
    <text evidence="13">The sequence shown here is derived from an EMBL/GenBank/DDBJ whole genome shotgun (WGS) entry which is preliminary data.</text>
</comment>
<evidence type="ECO:0000256" key="3">
    <source>
        <dbReference type="ARBA" id="ARBA00022448"/>
    </source>
</evidence>
<evidence type="ECO:0000256" key="11">
    <source>
        <dbReference type="ARBA" id="ARBA00045497"/>
    </source>
</evidence>
<gene>
    <name evidence="13" type="ORF">DCW48_03850</name>
</gene>
<keyword evidence="9 12" id="KW-0472">Membrane</keyword>
<evidence type="ECO:0000256" key="9">
    <source>
        <dbReference type="ARBA" id="ARBA00023136"/>
    </source>
</evidence>
<dbReference type="Proteomes" id="UP000264313">
    <property type="component" value="Unassembled WGS sequence"/>
</dbReference>
<keyword evidence="4" id="KW-1003">Cell membrane</keyword>
<evidence type="ECO:0000256" key="6">
    <source>
        <dbReference type="ARBA" id="ARBA00022842"/>
    </source>
</evidence>
<feature type="transmembrane region" description="Helical" evidence="12">
    <location>
        <begin position="129"/>
        <end position="148"/>
    </location>
</feature>
<feature type="transmembrane region" description="Helical" evidence="12">
    <location>
        <begin position="95"/>
        <end position="117"/>
    </location>
</feature>
<protein>
    <submittedName>
        <fullName evidence="13">Magnesium and cobalt transport protein CorA</fullName>
    </submittedName>
</protein>
<evidence type="ECO:0000256" key="10">
    <source>
        <dbReference type="ARBA" id="ARBA00034269"/>
    </source>
</evidence>
<comment type="subcellular location">
    <subcellularLocation>
        <location evidence="1">Cell membrane</location>
        <topology evidence="1">Multi-pass membrane protein</topology>
    </subcellularLocation>
</comment>
<feature type="non-terminal residue" evidence="13">
    <location>
        <position position="1"/>
    </location>
</feature>
<keyword evidence="8" id="KW-0406">Ion transport</keyword>
<dbReference type="AlphaFoldDB" id="A0A351R9R3"/>
<keyword evidence="3" id="KW-0813">Transport</keyword>
<evidence type="ECO:0000256" key="5">
    <source>
        <dbReference type="ARBA" id="ARBA00022692"/>
    </source>
</evidence>
<dbReference type="GO" id="GO:0050897">
    <property type="term" value="F:cobalt ion binding"/>
    <property type="evidence" value="ECO:0007669"/>
    <property type="project" value="TreeGrafter"/>
</dbReference>
<keyword evidence="7 12" id="KW-1133">Transmembrane helix</keyword>
<comment type="similarity">
    <text evidence="2">Belongs to the CorA metal ion transporter (MIT) (TC 1.A.35) family.</text>
</comment>
<evidence type="ECO:0000256" key="8">
    <source>
        <dbReference type="ARBA" id="ARBA00023065"/>
    </source>
</evidence>
<dbReference type="STRING" id="1132855.GCA_000384255_02192"/>